<sequence length="239" mass="27146">MASDIYKNYTSVAVFSNEQEEAQFSAWGELYFRERILPNFPSDKNANILEIGCGYGRYLSVLTKLGYTQTYGIDISEEQIRYAQQHLGLTNVEKADALNFLTTHAERYHVVMLLDVVEHLTVDYAVELLTLVREYLHPEGRLIIQVPNAMAPMTPNYHGDITHTKLYSTRTMGQLLMMSGFQQFNHYELPPIPHGLKSKMRALLWKSILKPAIKSFLLASNGEAMGGIYTSNFLTVATK</sequence>
<dbReference type="InterPro" id="IPR029063">
    <property type="entry name" value="SAM-dependent_MTases_sf"/>
</dbReference>
<dbReference type="Pfam" id="PF13489">
    <property type="entry name" value="Methyltransf_23"/>
    <property type="match status" value="1"/>
</dbReference>
<evidence type="ECO:0000313" key="1">
    <source>
        <dbReference type="EMBL" id="WKN40031.1"/>
    </source>
</evidence>
<dbReference type="AlphaFoldDB" id="A0AA49JJZ7"/>
<dbReference type="EMBL" id="CP120682">
    <property type="protein sequence ID" value="WKN40031.1"/>
    <property type="molecule type" value="Genomic_DNA"/>
</dbReference>
<dbReference type="PANTHER" id="PTHR43861">
    <property type="entry name" value="TRANS-ACONITATE 2-METHYLTRANSFERASE-RELATED"/>
    <property type="match status" value="1"/>
</dbReference>
<dbReference type="GO" id="GO:0008168">
    <property type="term" value="F:methyltransferase activity"/>
    <property type="evidence" value="ECO:0007669"/>
    <property type="project" value="UniProtKB-KW"/>
</dbReference>
<dbReference type="Gene3D" id="3.40.50.150">
    <property type="entry name" value="Vaccinia Virus protein VP39"/>
    <property type="match status" value="1"/>
</dbReference>
<reference evidence="1" key="2">
    <citation type="journal article" date="2024" name="Antonie Van Leeuwenhoek">
        <title>Roseihalotalea indica gen. nov., sp. nov., a halophilic Bacteroidetes from mesopelagic Southwest Indian Ocean with higher carbohydrate metabolic potential.</title>
        <authorList>
            <person name="Chen B."/>
            <person name="Zhang M."/>
            <person name="Lin D."/>
            <person name="Ye J."/>
            <person name="Tang K."/>
        </authorList>
    </citation>
    <scope>NUCLEOTIDE SEQUENCE</scope>
    <source>
        <strain evidence="1">TK19036</strain>
    </source>
</reference>
<reference evidence="1" key="1">
    <citation type="journal article" date="2023" name="Comput. Struct. Biotechnol. J.">
        <title>Discovery of a novel marine Bacteroidetes with a rich repertoire of carbohydrate-active enzymes.</title>
        <authorList>
            <person name="Chen B."/>
            <person name="Liu G."/>
            <person name="Chen Q."/>
            <person name="Wang H."/>
            <person name="Liu L."/>
            <person name="Tang K."/>
        </authorList>
    </citation>
    <scope>NUCLEOTIDE SEQUENCE</scope>
    <source>
        <strain evidence="1">TK19036</strain>
    </source>
</reference>
<gene>
    <name evidence="1" type="ORF">K4G66_15160</name>
</gene>
<dbReference type="GO" id="GO:0032259">
    <property type="term" value="P:methylation"/>
    <property type="evidence" value="ECO:0007669"/>
    <property type="project" value="UniProtKB-KW"/>
</dbReference>
<dbReference type="SUPFAM" id="SSF53335">
    <property type="entry name" value="S-adenosyl-L-methionine-dependent methyltransferases"/>
    <property type="match status" value="1"/>
</dbReference>
<dbReference type="PANTHER" id="PTHR43861:SF6">
    <property type="entry name" value="METHYLTRANSFERASE TYPE 11"/>
    <property type="match status" value="1"/>
</dbReference>
<keyword evidence="1" id="KW-0808">Transferase</keyword>
<protein>
    <submittedName>
        <fullName evidence="1">Class I SAM-dependent methyltransferase</fullName>
    </submittedName>
</protein>
<name>A0AA49JJZ7_9BACT</name>
<organism evidence="1">
    <name type="scientific">Roseihalotalea indica</name>
    <dbReference type="NCBI Taxonomy" id="2867963"/>
    <lineage>
        <taxon>Bacteria</taxon>
        <taxon>Pseudomonadati</taxon>
        <taxon>Bacteroidota</taxon>
        <taxon>Cytophagia</taxon>
        <taxon>Cytophagales</taxon>
        <taxon>Catalimonadaceae</taxon>
        <taxon>Roseihalotalea</taxon>
    </lineage>
</organism>
<proteinExistence type="predicted"/>
<keyword evidence="1" id="KW-0489">Methyltransferase</keyword>
<accession>A0AA49JJZ7</accession>
<dbReference type="CDD" id="cd02440">
    <property type="entry name" value="AdoMet_MTases"/>
    <property type="match status" value="1"/>
</dbReference>